<dbReference type="EMBL" id="CM044706">
    <property type="protein sequence ID" value="KAI5658639.1"/>
    <property type="molecule type" value="Genomic_DNA"/>
</dbReference>
<protein>
    <submittedName>
        <fullName evidence="1">Uncharacterized protein</fullName>
    </submittedName>
</protein>
<dbReference type="Proteomes" id="UP001060085">
    <property type="component" value="Linkage Group LG06"/>
</dbReference>
<gene>
    <name evidence="1" type="ORF">M9H77_27432</name>
</gene>
<accession>A0ACC0ADC9</accession>
<keyword evidence="2" id="KW-1185">Reference proteome</keyword>
<comment type="caution">
    <text evidence="1">The sequence shown here is derived from an EMBL/GenBank/DDBJ whole genome shotgun (WGS) entry which is preliminary data.</text>
</comment>
<name>A0ACC0ADC9_CATRO</name>
<reference evidence="2" key="1">
    <citation type="journal article" date="2023" name="Nat. Plants">
        <title>Single-cell RNA sequencing provides a high-resolution roadmap for understanding the multicellular compartmentation of specialized metabolism.</title>
        <authorList>
            <person name="Sun S."/>
            <person name="Shen X."/>
            <person name="Li Y."/>
            <person name="Li Y."/>
            <person name="Wang S."/>
            <person name="Li R."/>
            <person name="Zhang H."/>
            <person name="Shen G."/>
            <person name="Guo B."/>
            <person name="Wei J."/>
            <person name="Xu J."/>
            <person name="St-Pierre B."/>
            <person name="Chen S."/>
            <person name="Sun C."/>
        </authorList>
    </citation>
    <scope>NUCLEOTIDE SEQUENCE [LARGE SCALE GENOMIC DNA]</scope>
</reference>
<proteinExistence type="predicted"/>
<evidence type="ECO:0000313" key="2">
    <source>
        <dbReference type="Proteomes" id="UP001060085"/>
    </source>
</evidence>
<sequence length="176" mass="19229">MAELLEEEKMQLQNLYYKSLSLKEKTESKDTEQGGGCGGGSGGKSKSANQSKKKGRESSSLSSPGKKSCSSPSLRFSNLFRKKTTGFTFGKWKSKNIGNVSNVVGDCPLNGRRNSGGEKEVERKEMKSDDEDEDGGKEGGYELCKKRILMGGKCKPLNLSGKLRYDENGILLPEEI</sequence>
<evidence type="ECO:0000313" key="1">
    <source>
        <dbReference type="EMBL" id="KAI5658639.1"/>
    </source>
</evidence>
<organism evidence="1 2">
    <name type="scientific">Catharanthus roseus</name>
    <name type="common">Madagascar periwinkle</name>
    <name type="synonym">Vinca rosea</name>
    <dbReference type="NCBI Taxonomy" id="4058"/>
    <lineage>
        <taxon>Eukaryota</taxon>
        <taxon>Viridiplantae</taxon>
        <taxon>Streptophyta</taxon>
        <taxon>Embryophyta</taxon>
        <taxon>Tracheophyta</taxon>
        <taxon>Spermatophyta</taxon>
        <taxon>Magnoliopsida</taxon>
        <taxon>eudicotyledons</taxon>
        <taxon>Gunneridae</taxon>
        <taxon>Pentapetalae</taxon>
        <taxon>asterids</taxon>
        <taxon>lamiids</taxon>
        <taxon>Gentianales</taxon>
        <taxon>Apocynaceae</taxon>
        <taxon>Rauvolfioideae</taxon>
        <taxon>Vinceae</taxon>
        <taxon>Catharanthinae</taxon>
        <taxon>Catharanthus</taxon>
    </lineage>
</organism>